<dbReference type="PROSITE" id="PS50054">
    <property type="entry name" value="TYR_PHOSPHATASE_DUAL"/>
    <property type="match status" value="1"/>
</dbReference>
<dbReference type="GO" id="GO:0017017">
    <property type="term" value="F:MAP kinase tyrosine/serine/threonine phosphatase activity"/>
    <property type="evidence" value="ECO:0007669"/>
    <property type="project" value="TreeGrafter"/>
</dbReference>
<dbReference type="PROSITE" id="PS00383">
    <property type="entry name" value="TYR_PHOSPHATASE_1"/>
    <property type="match status" value="1"/>
</dbReference>
<dbReference type="InterPro" id="IPR000340">
    <property type="entry name" value="Dual-sp_phosphatase_cat-dom"/>
</dbReference>
<dbReference type="EMBL" id="JAODUP010000860">
    <property type="protein sequence ID" value="KAK2143245.1"/>
    <property type="molecule type" value="Genomic_DNA"/>
</dbReference>
<dbReference type="GO" id="GO:0008330">
    <property type="term" value="F:protein tyrosine/threonine phosphatase activity"/>
    <property type="evidence" value="ECO:0007669"/>
    <property type="project" value="TreeGrafter"/>
</dbReference>
<evidence type="ECO:0000313" key="7">
    <source>
        <dbReference type="EMBL" id="KAK2143245.1"/>
    </source>
</evidence>
<dbReference type="SUPFAM" id="SSF52799">
    <property type="entry name" value="(Phosphotyrosine protein) phosphatases II"/>
    <property type="match status" value="1"/>
</dbReference>
<dbReference type="InterPro" id="IPR029021">
    <property type="entry name" value="Prot-tyrosine_phosphatase-like"/>
</dbReference>
<dbReference type="InterPro" id="IPR020422">
    <property type="entry name" value="TYR_PHOSPHATASE_DUAL_dom"/>
</dbReference>
<protein>
    <recommendedName>
        <fullName evidence="2">protein-tyrosine-phosphatase</fullName>
        <ecNumber evidence="2">3.1.3.48</ecNumber>
    </recommendedName>
</protein>
<evidence type="ECO:0000256" key="1">
    <source>
        <dbReference type="ARBA" id="ARBA00008601"/>
    </source>
</evidence>
<accession>A0AAD9MRZ0</accession>
<dbReference type="EC" id="3.1.3.48" evidence="2"/>
<keyword evidence="8" id="KW-1185">Reference proteome</keyword>
<comment type="similarity">
    <text evidence="1">Belongs to the protein-tyrosine phosphatase family. Non-receptor class dual specificity subfamily.</text>
</comment>
<dbReference type="Pfam" id="PF00782">
    <property type="entry name" value="DSPc"/>
    <property type="match status" value="1"/>
</dbReference>
<feature type="domain" description="Tyrosine specific protein phosphatases" evidence="6">
    <location>
        <begin position="97"/>
        <end position="161"/>
    </location>
</feature>
<dbReference type="Gene3D" id="3.90.190.10">
    <property type="entry name" value="Protein tyrosine phosphatase superfamily"/>
    <property type="match status" value="1"/>
</dbReference>
<dbReference type="Proteomes" id="UP001208570">
    <property type="component" value="Unassembled WGS sequence"/>
</dbReference>
<sequence length="189" mass="21308">MEKEFKTELEEAPYIAHMQSVLPFSFLFPSEPTKILDHLYLGSEQDATNLKLLKELGITHIVNCASVYCQTGPSLYGSSVKYLAFEAEDDSDYDIMQHFPQVFSFIEDARKKGGKVLIHCVVGINRSGALAVAYLMVHQKIGPISAACDIRKLRSNLLTNDGFQRQLISFARKQNLLHLDADKLNKTKR</sequence>
<keyword evidence="3" id="KW-0378">Hydrolase</keyword>
<dbReference type="SMART" id="SM00404">
    <property type="entry name" value="PTPc_motif"/>
    <property type="match status" value="1"/>
</dbReference>
<dbReference type="GO" id="GO:0043409">
    <property type="term" value="P:negative regulation of MAPK cascade"/>
    <property type="evidence" value="ECO:0007669"/>
    <property type="project" value="TreeGrafter"/>
</dbReference>
<evidence type="ECO:0000313" key="8">
    <source>
        <dbReference type="Proteomes" id="UP001208570"/>
    </source>
</evidence>
<evidence type="ECO:0000259" key="5">
    <source>
        <dbReference type="PROSITE" id="PS50054"/>
    </source>
</evidence>
<organism evidence="7 8">
    <name type="scientific">Paralvinella palmiformis</name>
    <dbReference type="NCBI Taxonomy" id="53620"/>
    <lineage>
        <taxon>Eukaryota</taxon>
        <taxon>Metazoa</taxon>
        <taxon>Spiralia</taxon>
        <taxon>Lophotrochozoa</taxon>
        <taxon>Annelida</taxon>
        <taxon>Polychaeta</taxon>
        <taxon>Sedentaria</taxon>
        <taxon>Canalipalpata</taxon>
        <taxon>Terebellida</taxon>
        <taxon>Terebelliformia</taxon>
        <taxon>Alvinellidae</taxon>
        <taxon>Paralvinella</taxon>
    </lineage>
</organism>
<dbReference type="GO" id="GO:0033550">
    <property type="term" value="F:MAP kinase tyrosine phosphatase activity"/>
    <property type="evidence" value="ECO:0007669"/>
    <property type="project" value="TreeGrafter"/>
</dbReference>
<dbReference type="InterPro" id="IPR016130">
    <property type="entry name" value="Tyr_Pase_AS"/>
</dbReference>
<dbReference type="CDD" id="cd14498">
    <property type="entry name" value="DSP"/>
    <property type="match status" value="1"/>
</dbReference>
<keyword evidence="4" id="KW-0904">Protein phosphatase</keyword>
<evidence type="ECO:0000256" key="3">
    <source>
        <dbReference type="ARBA" id="ARBA00022801"/>
    </source>
</evidence>
<comment type="caution">
    <text evidence="7">The sequence shown here is derived from an EMBL/GenBank/DDBJ whole genome shotgun (WGS) entry which is preliminary data.</text>
</comment>
<dbReference type="AlphaFoldDB" id="A0AAD9MRZ0"/>
<dbReference type="InterPro" id="IPR000387">
    <property type="entry name" value="Tyr_Pase_dom"/>
</dbReference>
<dbReference type="PROSITE" id="PS50056">
    <property type="entry name" value="TYR_PHOSPHATASE_2"/>
    <property type="match status" value="1"/>
</dbReference>
<dbReference type="PRINTS" id="PR01908">
    <property type="entry name" value="ADSPHPHTASE"/>
</dbReference>
<gene>
    <name evidence="7" type="ORF">LSH36_860g00004</name>
</gene>
<name>A0AAD9MRZ0_9ANNE</name>
<dbReference type="GO" id="GO:0005737">
    <property type="term" value="C:cytoplasm"/>
    <property type="evidence" value="ECO:0007669"/>
    <property type="project" value="TreeGrafter"/>
</dbReference>
<feature type="domain" description="Tyrosine-protein phosphatase" evidence="5">
    <location>
        <begin position="31"/>
        <end position="176"/>
    </location>
</feature>
<dbReference type="SMART" id="SM00195">
    <property type="entry name" value="DSPc"/>
    <property type="match status" value="1"/>
</dbReference>
<reference evidence="7" key="1">
    <citation type="journal article" date="2023" name="Mol. Biol. Evol.">
        <title>Third-Generation Sequencing Reveals the Adaptive Role of the Epigenome in Three Deep-Sea Polychaetes.</title>
        <authorList>
            <person name="Perez M."/>
            <person name="Aroh O."/>
            <person name="Sun Y."/>
            <person name="Lan Y."/>
            <person name="Juniper S.K."/>
            <person name="Young C.R."/>
            <person name="Angers B."/>
            <person name="Qian P.Y."/>
        </authorList>
    </citation>
    <scope>NUCLEOTIDE SEQUENCE</scope>
    <source>
        <strain evidence="7">P08H-3</strain>
    </source>
</reference>
<proteinExistence type="inferred from homology"/>
<dbReference type="PANTHER" id="PTHR10159">
    <property type="entry name" value="DUAL SPECIFICITY PROTEIN PHOSPHATASE"/>
    <property type="match status" value="1"/>
</dbReference>
<evidence type="ECO:0000259" key="6">
    <source>
        <dbReference type="PROSITE" id="PS50056"/>
    </source>
</evidence>
<dbReference type="InterPro" id="IPR003595">
    <property type="entry name" value="Tyr_Pase_cat"/>
</dbReference>
<dbReference type="PANTHER" id="PTHR10159:SF519">
    <property type="entry name" value="DUAL SPECIFICITY PROTEIN PHOSPHATASE MPK3"/>
    <property type="match status" value="1"/>
</dbReference>
<evidence type="ECO:0000256" key="4">
    <source>
        <dbReference type="ARBA" id="ARBA00022912"/>
    </source>
</evidence>
<evidence type="ECO:0000256" key="2">
    <source>
        <dbReference type="ARBA" id="ARBA00013064"/>
    </source>
</evidence>